<feature type="non-terminal residue" evidence="8">
    <location>
        <position position="1"/>
    </location>
</feature>
<reference evidence="8 9" key="1">
    <citation type="submission" date="2016-07" db="EMBL/GenBank/DDBJ databases">
        <title>Pervasive Adenine N6-methylation of Active Genes in Fungi.</title>
        <authorList>
            <consortium name="DOE Joint Genome Institute"/>
            <person name="Mondo S.J."/>
            <person name="Dannebaum R.O."/>
            <person name="Kuo R.C."/>
            <person name="Labutti K."/>
            <person name="Haridas S."/>
            <person name="Kuo A."/>
            <person name="Salamov A."/>
            <person name="Ahrendt S.R."/>
            <person name="Lipzen A."/>
            <person name="Sullivan W."/>
            <person name="Andreopoulos W.B."/>
            <person name="Clum A."/>
            <person name="Lindquist E."/>
            <person name="Daum C."/>
            <person name="Ramamoorthy G.K."/>
            <person name="Gryganskyi A."/>
            <person name="Culley D."/>
            <person name="Magnuson J.K."/>
            <person name="James T.Y."/>
            <person name="O'Malley M.A."/>
            <person name="Stajich J.E."/>
            <person name="Spatafora J.W."/>
            <person name="Visel A."/>
            <person name="Grigoriev I.V."/>
        </authorList>
    </citation>
    <scope>NUCLEOTIDE SEQUENCE [LARGE SCALE GENOMIC DNA]</scope>
    <source>
        <strain evidence="8 9">CBS 931.73</strain>
    </source>
</reference>
<keyword evidence="3" id="KW-0240">DNA-directed RNA polymerase</keyword>
<dbReference type="GO" id="GO:0003899">
    <property type="term" value="F:DNA-directed RNA polymerase activity"/>
    <property type="evidence" value="ECO:0007669"/>
    <property type="project" value="UniProtKB-EC"/>
</dbReference>
<evidence type="ECO:0000256" key="2">
    <source>
        <dbReference type="ARBA" id="ARBA00012418"/>
    </source>
</evidence>
<keyword evidence="5" id="KW-0548">Nucleotidyltransferase</keyword>
<evidence type="ECO:0000256" key="4">
    <source>
        <dbReference type="ARBA" id="ARBA00022679"/>
    </source>
</evidence>
<dbReference type="OrthoDB" id="3357258at2759"/>
<dbReference type="GO" id="GO:0032549">
    <property type="term" value="F:ribonucleoside binding"/>
    <property type="evidence" value="ECO:0007669"/>
    <property type="project" value="InterPro"/>
</dbReference>
<dbReference type="InterPro" id="IPR007120">
    <property type="entry name" value="DNA-dir_RNAP_su2_dom"/>
</dbReference>
<gene>
    <name evidence="8" type="ORF">K493DRAFT_181971</name>
</gene>
<dbReference type="Pfam" id="PF00562">
    <property type="entry name" value="RNA_pol_Rpb2_6"/>
    <property type="match status" value="1"/>
</dbReference>
<dbReference type="InterPro" id="IPR015712">
    <property type="entry name" value="DNA-dir_RNA_pol_su2"/>
</dbReference>
<dbReference type="EMBL" id="MCFE01000001">
    <property type="protein sequence ID" value="ORY08411.1"/>
    <property type="molecule type" value="Genomic_DNA"/>
</dbReference>
<organism evidence="8 9">
    <name type="scientific">Basidiobolus meristosporus CBS 931.73</name>
    <dbReference type="NCBI Taxonomy" id="1314790"/>
    <lineage>
        <taxon>Eukaryota</taxon>
        <taxon>Fungi</taxon>
        <taxon>Fungi incertae sedis</taxon>
        <taxon>Zoopagomycota</taxon>
        <taxon>Entomophthoromycotina</taxon>
        <taxon>Basidiobolomycetes</taxon>
        <taxon>Basidiobolales</taxon>
        <taxon>Basidiobolaceae</taxon>
        <taxon>Basidiobolus</taxon>
    </lineage>
</organism>
<keyword evidence="6" id="KW-0804">Transcription</keyword>
<keyword evidence="4" id="KW-0808">Transferase</keyword>
<dbReference type="STRING" id="1314790.A0A1Y1ZDT7"/>
<evidence type="ECO:0000256" key="3">
    <source>
        <dbReference type="ARBA" id="ARBA00022478"/>
    </source>
</evidence>
<dbReference type="GO" id="GO:0000428">
    <property type="term" value="C:DNA-directed RNA polymerase complex"/>
    <property type="evidence" value="ECO:0007669"/>
    <property type="project" value="UniProtKB-KW"/>
</dbReference>
<dbReference type="InParanoid" id="A0A1Y1ZDT7"/>
<dbReference type="InterPro" id="IPR037033">
    <property type="entry name" value="DNA-dir_RNAP_su2_hyb_sf"/>
</dbReference>
<dbReference type="SUPFAM" id="SSF64484">
    <property type="entry name" value="beta and beta-prime subunits of DNA dependent RNA-polymerase"/>
    <property type="match status" value="1"/>
</dbReference>
<name>A0A1Y1ZDT7_9FUNG</name>
<proteinExistence type="inferred from homology"/>
<protein>
    <recommendedName>
        <fullName evidence="2">DNA-directed RNA polymerase</fullName>
        <ecNumber evidence="2">2.7.7.6</ecNumber>
    </recommendedName>
</protein>
<evidence type="ECO:0000313" key="8">
    <source>
        <dbReference type="EMBL" id="ORY08411.1"/>
    </source>
</evidence>
<dbReference type="EC" id="2.7.7.6" evidence="2"/>
<accession>A0A1Y1ZDT7</accession>
<comment type="caution">
    <text evidence="8">The sequence shown here is derived from an EMBL/GenBank/DDBJ whole genome shotgun (WGS) entry which is preliminary data.</text>
</comment>
<dbReference type="Proteomes" id="UP000193498">
    <property type="component" value="Unassembled WGS sequence"/>
</dbReference>
<dbReference type="Gene3D" id="2.40.50.150">
    <property type="match status" value="1"/>
</dbReference>
<dbReference type="InterPro" id="IPR014724">
    <property type="entry name" value="RNA_pol_RPB2_OB-fold"/>
</dbReference>
<evidence type="ECO:0000256" key="1">
    <source>
        <dbReference type="ARBA" id="ARBA00006835"/>
    </source>
</evidence>
<evidence type="ECO:0000256" key="6">
    <source>
        <dbReference type="ARBA" id="ARBA00023163"/>
    </source>
</evidence>
<dbReference type="PANTHER" id="PTHR20856">
    <property type="entry name" value="DNA-DIRECTED RNA POLYMERASE I SUBUNIT 2"/>
    <property type="match status" value="1"/>
</dbReference>
<evidence type="ECO:0000313" key="9">
    <source>
        <dbReference type="Proteomes" id="UP000193498"/>
    </source>
</evidence>
<keyword evidence="9" id="KW-1185">Reference proteome</keyword>
<dbReference type="GO" id="GO:0003677">
    <property type="term" value="F:DNA binding"/>
    <property type="evidence" value="ECO:0007669"/>
    <property type="project" value="InterPro"/>
</dbReference>
<dbReference type="AlphaFoldDB" id="A0A1Y1ZDT7"/>
<sequence>YTHMKIHPWVMMGIPASMVPNGNHNQSACNVFASAMIKQGMQLHSPSTIASGDTNFLESAQVPLVNTFAYDLLKMDKQPNRVKLVVMIQSYTGYNQKDGVIISKAAVDQGLFQSF</sequence>
<dbReference type="GO" id="GO:0006351">
    <property type="term" value="P:DNA-templated transcription"/>
    <property type="evidence" value="ECO:0007669"/>
    <property type="project" value="InterPro"/>
</dbReference>
<dbReference type="Gene3D" id="2.40.270.10">
    <property type="entry name" value="DNA-directed RNA polymerase, subunit 2, domain 6"/>
    <property type="match status" value="1"/>
</dbReference>
<feature type="domain" description="DNA-directed RNA polymerase subunit 2 hybrid-binding" evidence="7">
    <location>
        <begin position="16"/>
        <end position="115"/>
    </location>
</feature>
<evidence type="ECO:0000256" key="5">
    <source>
        <dbReference type="ARBA" id="ARBA00022695"/>
    </source>
</evidence>
<feature type="non-terminal residue" evidence="8">
    <location>
        <position position="115"/>
    </location>
</feature>
<evidence type="ECO:0000259" key="7">
    <source>
        <dbReference type="Pfam" id="PF00562"/>
    </source>
</evidence>
<comment type="similarity">
    <text evidence="1">Belongs to the RNA polymerase beta chain family.</text>
</comment>